<protein>
    <submittedName>
        <fullName evidence="1">Uncharacterized protein</fullName>
    </submittedName>
</protein>
<evidence type="ECO:0000313" key="1">
    <source>
        <dbReference type="EMBL" id="KAJ7301644.1"/>
    </source>
</evidence>
<name>A0AAD7E7E5_9AGAR</name>
<accession>A0AAD7E7E5</accession>
<reference evidence="1" key="1">
    <citation type="submission" date="2023-03" db="EMBL/GenBank/DDBJ databases">
        <title>Massive genome expansion in bonnet fungi (Mycena s.s.) driven by repeated elements and novel gene families across ecological guilds.</title>
        <authorList>
            <consortium name="Lawrence Berkeley National Laboratory"/>
            <person name="Harder C.B."/>
            <person name="Miyauchi S."/>
            <person name="Viragh M."/>
            <person name="Kuo A."/>
            <person name="Thoen E."/>
            <person name="Andreopoulos B."/>
            <person name="Lu D."/>
            <person name="Skrede I."/>
            <person name="Drula E."/>
            <person name="Henrissat B."/>
            <person name="Morin E."/>
            <person name="Kohler A."/>
            <person name="Barry K."/>
            <person name="LaButti K."/>
            <person name="Morin E."/>
            <person name="Salamov A."/>
            <person name="Lipzen A."/>
            <person name="Mereny Z."/>
            <person name="Hegedus B."/>
            <person name="Baldrian P."/>
            <person name="Stursova M."/>
            <person name="Weitz H."/>
            <person name="Taylor A."/>
            <person name="Grigoriev I.V."/>
            <person name="Nagy L.G."/>
            <person name="Martin F."/>
            <person name="Kauserud H."/>
        </authorList>
    </citation>
    <scope>NUCLEOTIDE SEQUENCE</scope>
    <source>
        <strain evidence="1">CBHHK002</strain>
    </source>
</reference>
<sequence length="231" mass="25663">MKPTDFAKTFERCSSAVRKLEVRVNGGLSFPATPENYTGTPIELASLTFASIMSIDRPLTIHPFSTSNLKALRLTSILGITWNDVVLGIKTVEILSMVVQNGLPRNVHFSQPVKTIATNLDLSALPRLSVLHINKGAFDDPTVEAQMINALISTIPSQHQMHSIVLTLPTAIPAVWEALDLTLSRLRVSVVEIHVFLHREEALLCFPRLSAKNILRVDYNPYWWEDITAGL</sequence>
<comment type="caution">
    <text evidence="1">The sequence shown here is derived from an EMBL/GenBank/DDBJ whole genome shotgun (WGS) entry which is preliminary data.</text>
</comment>
<evidence type="ECO:0000313" key="2">
    <source>
        <dbReference type="Proteomes" id="UP001218218"/>
    </source>
</evidence>
<organism evidence="1 2">
    <name type="scientific">Mycena albidolilacea</name>
    <dbReference type="NCBI Taxonomy" id="1033008"/>
    <lineage>
        <taxon>Eukaryota</taxon>
        <taxon>Fungi</taxon>
        <taxon>Dikarya</taxon>
        <taxon>Basidiomycota</taxon>
        <taxon>Agaricomycotina</taxon>
        <taxon>Agaricomycetes</taxon>
        <taxon>Agaricomycetidae</taxon>
        <taxon>Agaricales</taxon>
        <taxon>Marasmiineae</taxon>
        <taxon>Mycenaceae</taxon>
        <taxon>Mycena</taxon>
    </lineage>
</organism>
<dbReference type="Proteomes" id="UP001218218">
    <property type="component" value="Unassembled WGS sequence"/>
</dbReference>
<proteinExistence type="predicted"/>
<gene>
    <name evidence="1" type="ORF">DFH08DRAFT_906586</name>
</gene>
<dbReference type="AlphaFoldDB" id="A0AAD7E7E5"/>
<keyword evidence="2" id="KW-1185">Reference proteome</keyword>
<dbReference type="EMBL" id="JARIHO010000130">
    <property type="protein sequence ID" value="KAJ7301644.1"/>
    <property type="molecule type" value="Genomic_DNA"/>
</dbReference>